<keyword evidence="3" id="KW-1185">Reference proteome</keyword>
<evidence type="ECO:0000313" key="3">
    <source>
        <dbReference type="Proteomes" id="UP000235145"/>
    </source>
</evidence>
<comment type="caution">
    <text evidence="2">The sequence shown here is derived from an EMBL/GenBank/DDBJ whole genome shotgun (WGS) entry which is preliminary data.</text>
</comment>
<dbReference type="AlphaFoldDB" id="A0A9R1VEQ5"/>
<dbReference type="Proteomes" id="UP000235145">
    <property type="component" value="Unassembled WGS sequence"/>
</dbReference>
<evidence type="ECO:0000256" key="1">
    <source>
        <dbReference type="SAM" id="MobiDB-lite"/>
    </source>
</evidence>
<reference evidence="2 3" key="1">
    <citation type="journal article" date="2017" name="Nat. Commun.">
        <title>Genome assembly with in vitro proximity ligation data and whole-genome triplication in lettuce.</title>
        <authorList>
            <person name="Reyes-Chin-Wo S."/>
            <person name="Wang Z."/>
            <person name="Yang X."/>
            <person name="Kozik A."/>
            <person name="Arikit S."/>
            <person name="Song C."/>
            <person name="Xia L."/>
            <person name="Froenicke L."/>
            <person name="Lavelle D.O."/>
            <person name="Truco M.J."/>
            <person name="Xia R."/>
            <person name="Zhu S."/>
            <person name="Xu C."/>
            <person name="Xu H."/>
            <person name="Xu X."/>
            <person name="Cox K."/>
            <person name="Korf I."/>
            <person name="Meyers B.C."/>
            <person name="Michelmore R.W."/>
        </authorList>
    </citation>
    <scope>NUCLEOTIDE SEQUENCE [LARGE SCALE GENOMIC DNA]</scope>
    <source>
        <strain evidence="3">cv. Salinas</strain>
        <tissue evidence="2">Seedlings</tissue>
    </source>
</reference>
<sequence length="138" mass="15989">MRKQPGWDIAWDLWKQGQKEKLKDLLLQLNDEREKGELSRFIDISYFCIQQKSNNGRTMSAIYQFLTNDVVLPGQIIPYYLAKSSGRSSHHQANVRDRPLPQSYVPEDSDINRQGFVSIELQPYTRGEIASDDEVEAQ</sequence>
<accession>A0A9R1VEQ5</accession>
<organism evidence="2 3">
    <name type="scientific">Lactuca sativa</name>
    <name type="common">Garden lettuce</name>
    <dbReference type="NCBI Taxonomy" id="4236"/>
    <lineage>
        <taxon>Eukaryota</taxon>
        <taxon>Viridiplantae</taxon>
        <taxon>Streptophyta</taxon>
        <taxon>Embryophyta</taxon>
        <taxon>Tracheophyta</taxon>
        <taxon>Spermatophyta</taxon>
        <taxon>Magnoliopsida</taxon>
        <taxon>eudicotyledons</taxon>
        <taxon>Gunneridae</taxon>
        <taxon>Pentapetalae</taxon>
        <taxon>asterids</taxon>
        <taxon>campanulids</taxon>
        <taxon>Asterales</taxon>
        <taxon>Asteraceae</taxon>
        <taxon>Cichorioideae</taxon>
        <taxon>Cichorieae</taxon>
        <taxon>Lactucinae</taxon>
        <taxon>Lactuca</taxon>
    </lineage>
</organism>
<proteinExistence type="predicted"/>
<name>A0A9R1VEQ5_LACSA</name>
<protein>
    <submittedName>
        <fullName evidence="2">Uncharacterized protein</fullName>
    </submittedName>
</protein>
<dbReference type="EMBL" id="NBSK02000005">
    <property type="protein sequence ID" value="KAJ0204755.1"/>
    <property type="molecule type" value="Genomic_DNA"/>
</dbReference>
<feature type="region of interest" description="Disordered" evidence="1">
    <location>
        <begin position="84"/>
        <end position="111"/>
    </location>
</feature>
<gene>
    <name evidence="2" type="ORF">LSAT_V11C500250640</name>
</gene>
<evidence type="ECO:0000313" key="2">
    <source>
        <dbReference type="EMBL" id="KAJ0204755.1"/>
    </source>
</evidence>